<keyword evidence="1" id="KW-1133">Transmembrane helix</keyword>
<dbReference type="Proteomes" id="UP000825935">
    <property type="component" value="Chromosome 4"/>
</dbReference>
<name>A0A8T2US88_CERRI</name>
<proteinExistence type="predicted"/>
<evidence type="ECO:0000256" key="1">
    <source>
        <dbReference type="SAM" id="Phobius"/>
    </source>
</evidence>
<evidence type="ECO:0000313" key="2">
    <source>
        <dbReference type="EMBL" id="KAH7438987.1"/>
    </source>
</evidence>
<dbReference type="PANTHER" id="PTHR35567">
    <property type="entry name" value="MALATE DEHYDROGENASE (AFU_ORTHOLOGUE AFUA_2G13800)"/>
    <property type="match status" value="1"/>
</dbReference>
<comment type="caution">
    <text evidence="2">The sequence shown here is derived from an EMBL/GenBank/DDBJ whole genome shotgun (WGS) entry which is preliminary data.</text>
</comment>
<organism evidence="2 3">
    <name type="scientific">Ceratopteris richardii</name>
    <name type="common">Triangle waterfern</name>
    <dbReference type="NCBI Taxonomy" id="49495"/>
    <lineage>
        <taxon>Eukaryota</taxon>
        <taxon>Viridiplantae</taxon>
        <taxon>Streptophyta</taxon>
        <taxon>Embryophyta</taxon>
        <taxon>Tracheophyta</taxon>
        <taxon>Polypodiopsida</taxon>
        <taxon>Polypodiidae</taxon>
        <taxon>Polypodiales</taxon>
        <taxon>Pteridineae</taxon>
        <taxon>Pteridaceae</taxon>
        <taxon>Parkerioideae</taxon>
        <taxon>Ceratopteris</taxon>
    </lineage>
</organism>
<dbReference type="AlphaFoldDB" id="A0A8T2US88"/>
<accession>A0A8T2US88</accession>
<reference evidence="2" key="1">
    <citation type="submission" date="2021-08" db="EMBL/GenBank/DDBJ databases">
        <title>WGS assembly of Ceratopteris richardii.</title>
        <authorList>
            <person name="Marchant D.B."/>
            <person name="Chen G."/>
            <person name="Jenkins J."/>
            <person name="Shu S."/>
            <person name="Leebens-Mack J."/>
            <person name="Grimwood J."/>
            <person name="Schmutz J."/>
            <person name="Soltis P."/>
            <person name="Soltis D."/>
            <person name="Chen Z.-H."/>
        </authorList>
    </citation>
    <scope>NUCLEOTIDE SEQUENCE</scope>
    <source>
        <strain evidence="2">Whitten #5841</strain>
        <tissue evidence="2">Leaf</tissue>
    </source>
</reference>
<keyword evidence="1" id="KW-0812">Transmembrane</keyword>
<sequence>MAKDAATCSHNCTVTLAVLAVAMTFSHLQFLMCSAVFTPPPGNSLAMRAIVLDGKLKYVCSERSAQWRPLHVRATLLSSENHTKVIGFYSSNHNIYSSSSHTGTWTLKNNEGDMAESNHATSLVAGRRLVSTNDEKHGFSDFLAEASSHLFDGSARRVSYISQTKTKLLKAPSRSRCRADTDRMISIPFTAVYNFWTQDTLPPQVPRPLMVPTEHHVVQGFFAKGVVRFRYDNNTKSWREYRVLARLYDVPGGLQLGGFSYSISSTISSQPSYSLDSPSLACININNPNGIRVCGKQKAVTSSSSQESSLPWRLFQVTTSSGYMQKVLGPFSFIQMLSTWGGLPPQTSTSKMMSTPYGWKSQFSSILWIYTKSRR</sequence>
<keyword evidence="3" id="KW-1185">Reference proteome</keyword>
<gene>
    <name evidence="2" type="ORF">KP509_04G040200</name>
</gene>
<dbReference type="OrthoDB" id="1919708at2759"/>
<dbReference type="OMA" id="ACININN"/>
<keyword evidence="1" id="KW-0472">Membrane</keyword>
<protein>
    <submittedName>
        <fullName evidence="2">Uncharacterized protein</fullName>
    </submittedName>
</protein>
<dbReference type="EMBL" id="CM035409">
    <property type="protein sequence ID" value="KAH7438987.1"/>
    <property type="molecule type" value="Genomic_DNA"/>
</dbReference>
<evidence type="ECO:0000313" key="3">
    <source>
        <dbReference type="Proteomes" id="UP000825935"/>
    </source>
</evidence>
<feature type="transmembrane region" description="Helical" evidence="1">
    <location>
        <begin position="12"/>
        <end position="37"/>
    </location>
</feature>
<dbReference type="PANTHER" id="PTHR35567:SF12">
    <property type="match status" value="1"/>
</dbReference>